<reference evidence="1" key="1">
    <citation type="submission" date="2023-05" db="EMBL/GenBank/DDBJ databases">
        <authorList>
            <consortium name="ELIXIR-Norway"/>
        </authorList>
    </citation>
    <scope>NUCLEOTIDE SEQUENCE</scope>
</reference>
<evidence type="ECO:0000313" key="2">
    <source>
        <dbReference type="Proteomes" id="UP001162501"/>
    </source>
</evidence>
<proteinExistence type="predicted"/>
<name>A0AC59Y410_RANTA</name>
<dbReference type="Proteomes" id="UP001162501">
    <property type="component" value="Chromosome 1"/>
</dbReference>
<organism evidence="1 2">
    <name type="scientific">Rangifer tarandus platyrhynchus</name>
    <name type="common">Svalbard reindeer</name>
    <dbReference type="NCBI Taxonomy" id="3082113"/>
    <lineage>
        <taxon>Eukaryota</taxon>
        <taxon>Metazoa</taxon>
        <taxon>Chordata</taxon>
        <taxon>Craniata</taxon>
        <taxon>Vertebrata</taxon>
        <taxon>Euteleostomi</taxon>
        <taxon>Mammalia</taxon>
        <taxon>Eutheria</taxon>
        <taxon>Laurasiatheria</taxon>
        <taxon>Artiodactyla</taxon>
        <taxon>Ruminantia</taxon>
        <taxon>Pecora</taxon>
        <taxon>Cervidae</taxon>
        <taxon>Odocoileinae</taxon>
        <taxon>Rangifer</taxon>
    </lineage>
</organism>
<reference evidence="1" key="2">
    <citation type="submission" date="2025-03" db="EMBL/GenBank/DDBJ databases">
        <authorList>
            <consortium name="ELIXIR-Norway"/>
            <consortium name="Elixir Norway"/>
        </authorList>
    </citation>
    <scope>NUCLEOTIDE SEQUENCE</scope>
</reference>
<protein>
    <submittedName>
        <fullName evidence="1">Uncharacterized protein</fullName>
    </submittedName>
</protein>
<evidence type="ECO:0000313" key="1">
    <source>
        <dbReference type="EMBL" id="CAM9348845.1"/>
    </source>
</evidence>
<dbReference type="EMBL" id="OX596085">
    <property type="protein sequence ID" value="CAM9348845.1"/>
    <property type="molecule type" value="Genomic_DNA"/>
</dbReference>
<sequence length="175" mass="18318">MSLSDLRNYRHSVASYSPERPWTLVGPEMGDMREPVLEAFSSRGCLFREEPAGGSGEAHRGPGSWASAGVSRPLRSSEAPLPAPLFAFAQALAGPGCCPRRSRSAIYPGALESSGGSARPAAGSAHQEQPEFALSGEAGAPENPEPGFCGARLGTPTPRLPDPGQRPPRRTARVS</sequence>
<gene>
    <name evidence="1" type="ORF">MRATA1EN22A_LOCUS1309</name>
</gene>
<accession>A0AC59Y410</accession>